<feature type="domain" description="HTH gntR-type" evidence="4">
    <location>
        <begin position="7"/>
        <end position="74"/>
    </location>
</feature>
<dbReference type="RefSeq" id="WP_261520640.1">
    <property type="nucleotide sequence ID" value="NZ_JAODNW010000013.1"/>
</dbReference>
<evidence type="ECO:0000256" key="3">
    <source>
        <dbReference type="ARBA" id="ARBA00023163"/>
    </source>
</evidence>
<dbReference type="InterPro" id="IPR008920">
    <property type="entry name" value="TF_FadR/GntR_C"/>
</dbReference>
<dbReference type="PANTHER" id="PTHR43537:SF49">
    <property type="entry name" value="TRANSCRIPTIONAL REGULATORY PROTEIN"/>
    <property type="match status" value="1"/>
</dbReference>
<sequence>MEKSSSKTHTMRAMIELRQRIFDGSLAGGTRLFEVPLAEELGISRTPVREAMSRLAEEGLLDRAPGGGFLVRSFRFKDVVDAIELRGVLEGTAARLAAERGAEPAALKRIHKTLQALDRCFGTEPGDVDLDGYREFNGRFHQELAALSGSEVVQREIERVNRLPFASPTAFLPDRVYNPNFRTSLIANQAQHRAIVAAIEAREGARAEALAREHARAARTNLEYFVTEHGGLAGRVPGLALVLN</sequence>
<keyword evidence="3" id="KW-0804">Transcription</keyword>
<dbReference type="Pfam" id="PF00392">
    <property type="entry name" value="GntR"/>
    <property type="match status" value="1"/>
</dbReference>
<keyword evidence="1" id="KW-0805">Transcription regulation</keyword>
<protein>
    <submittedName>
        <fullName evidence="5">GntR family transcriptional regulator</fullName>
    </submittedName>
</protein>
<comment type="caution">
    <text evidence="5">The sequence shown here is derived from an EMBL/GenBank/DDBJ whole genome shotgun (WGS) entry which is preliminary data.</text>
</comment>
<dbReference type="Proteomes" id="UP001589755">
    <property type="component" value="Unassembled WGS sequence"/>
</dbReference>
<organism evidence="5 6">
    <name type="scientific">Chelativorans intermedius</name>
    <dbReference type="NCBI Taxonomy" id="515947"/>
    <lineage>
        <taxon>Bacteria</taxon>
        <taxon>Pseudomonadati</taxon>
        <taxon>Pseudomonadota</taxon>
        <taxon>Alphaproteobacteria</taxon>
        <taxon>Hyphomicrobiales</taxon>
        <taxon>Phyllobacteriaceae</taxon>
        <taxon>Chelativorans</taxon>
    </lineage>
</organism>
<dbReference type="Pfam" id="PF07729">
    <property type="entry name" value="FCD"/>
    <property type="match status" value="1"/>
</dbReference>
<dbReference type="InterPro" id="IPR011711">
    <property type="entry name" value="GntR_C"/>
</dbReference>
<name>A0ABV6D5R9_9HYPH</name>
<dbReference type="Gene3D" id="1.20.120.530">
    <property type="entry name" value="GntR ligand-binding domain-like"/>
    <property type="match status" value="1"/>
</dbReference>
<evidence type="ECO:0000313" key="5">
    <source>
        <dbReference type="EMBL" id="MFC0207948.1"/>
    </source>
</evidence>
<dbReference type="SUPFAM" id="SSF46785">
    <property type="entry name" value="Winged helix' DNA-binding domain"/>
    <property type="match status" value="1"/>
</dbReference>
<keyword evidence="2" id="KW-0238">DNA-binding</keyword>
<dbReference type="InterPro" id="IPR036388">
    <property type="entry name" value="WH-like_DNA-bd_sf"/>
</dbReference>
<evidence type="ECO:0000256" key="2">
    <source>
        <dbReference type="ARBA" id="ARBA00023125"/>
    </source>
</evidence>
<dbReference type="InterPro" id="IPR036390">
    <property type="entry name" value="WH_DNA-bd_sf"/>
</dbReference>
<proteinExistence type="predicted"/>
<evidence type="ECO:0000256" key="1">
    <source>
        <dbReference type="ARBA" id="ARBA00023015"/>
    </source>
</evidence>
<accession>A0ABV6D5R9</accession>
<gene>
    <name evidence="5" type="ORF">ACFFJ2_05980</name>
</gene>
<dbReference type="PROSITE" id="PS50949">
    <property type="entry name" value="HTH_GNTR"/>
    <property type="match status" value="1"/>
</dbReference>
<dbReference type="PANTHER" id="PTHR43537">
    <property type="entry name" value="TRANSCRIPTIONAL REGULATOR, GNTR FAMILY"/>
    <property type="match status" value="1"/>
</dbReference>
<evidence type="ECO:0000259" key="4">
    <source>
        <dbReference type="PROSITE" id="PS50949"/>
    </source>
</evidence>
<dbReference type="EMBL" id="JBHLXD010000007">
    <property type="protein sequence ID" value="MFC0207948.1"/>
    <property type="molecule type" value="Genomic_DNA"/>
</dbReference>
<dbReference type="InterPro" id="IPR000524">
    <property type="entry name" value="Tscrpt_reg_HTH_GntR"/>
</dbReference>
<dbReference type="SMART" id="SM00895">
    <property type="entry name" value="FCD"/>
    <property type="match status" value="1"/>
</dbReference>
<dbReference type="SMART" id="SM00345">
    <property type="entry name" value="HTH_GNTR"/>
    <property type="match status" value="1"/>
</dbReference>
<dbReference type="Gene3D" id="1.10.10.10">
    <property type="entry name" value="Winged helix-like DNA-binding domain superfamily/Winged helix DNA-binding domain"/>
    <property type="match status" value="1"/>
</dbReference>
<evidence type="ECO:0000313" key="6">
    <source>
        <dbReference type="Proteomes" id="UP001589755"/>
    </source>
</evidence>
<reference evidence="5 6" key="1">
    <citation type="submission" date="2024-09" db="EMBL/GenBank/DDBJ databases">
        <authorList>
            <person name="Sun Q."/>
            <person name="Mori K."/>
        </authorList>
    </citation>
    <scope>NUCLEOTIDE SEQUENCE [LARGE SCALE GENOMIC DNA]</scope>
    <source>
        <strain evidence="5 6">CCM 8543</strain>
    </source>
</reference>
<dbReference type="SUPFAM" id="SSF48008">
    <property type="entry name" value="GntR ligand-binding domain-like"/>
    <property type="match status" value="1"/>
</dbReference>
<dbReference type="PRINTS" id="PR00035">
    <property type="entry name" value="HTHGNTR"/>
</dbReference>
<keyword evidence="6" id="KW-1185">Reference proteome</keyword>
<dbReference type="CDD" id="cd07377">
    <property type="entry name" value="WHTH_GntR"/>
    <property type="match status" value="1"/>
</dbReference>